<dbReference type="SMART" id="SM00052">
    <property type="entry name" value="EAL"/>
    <property type="match status" value="1"/>
</dbReference>
<dbReference type="RefSeq" id="WP_176294666.1">
    <property type="nucleotide sequence ID" value="NZ_CP051177.1"/>
</dbReference>
<dbReference type="Pfam" id="PF10388">
    <property type="entry name" value="YkuI_C"/>
    <property type="match status" value="1"/>
</dbReference>
<dbReference type="InterPro" id="IPR029151">
    <property type="entry name" value="Sensor-like_sf"/>
</dbReference>
<dbReference type="EMBL" id="CP051177">
    <property type="protein sequence ID" value="QKX51207.1"/>
    <property type="molecule type" value="Genomic_DNA"/>
</dbReference>
<dbReference type="SUPFAM" id="SSF103190">
    <property type="entry name" value="Sensory domain-like"/>
    <property type="match status" value="1"/>
</dbReference>
<dbReference type="PANTHER" id="PTHR33121:SF82">
    <property type="entry name" value="SIGNAL TRANSDUCTION PROTEIN CONTAINING A EAL DOMAIN"/>
    <property type="match status" value="1"/>
</dbReference>
<sequence>MDPLDILENLDHVKPAFQPIVSAVKHTIIGYEIFGRYQADGEWLSLAEFFHDADVPDEYKVEVDHHLLQLAITEMLQSGAAGSLFINRNAKQLLINGGEDFLHTLLEFEKQGFSMNRLVLEITEHDFEERFDVLNHLLLYYKTYGIQIAVDHVGAKSSNIDRIRQLKPHILKIDTGIIRQSSPDVFQDILYSVSLLALRIGAKLSYENIEDDHQLYFAWKNGGHYYQGFHLARPSFAPQLDDSLLINVGEKVLGFIQREKTLVKERLAFALACEEKMKKMPVKWQGPETADAFIASVTEAFDEESFRIYVCNSDGQQVSSNFRKKEGSWAMEMDQKGSHWAFRPYFLENILHMRTWHKGILSDPYADIETAEMIRTFSFPLSDKYFLFVDISYAFIFDHDFLFIE</sequence>
<name>A0A7H8QB76_9BACL</name>
<organism evidence="2 3">
    <name type="scientific">Planococcus glaciei</name>
    <dbReference type="NCBI Taxonomy" id="459472"/>
    <lineage>
        <taxon>Bacteria</taxon>
        <taxon>Bacillati</taxon>
        <taxon>Bacillota</taxon>
        <taxon>Bacilli</taxon>
        <taxon>Bacillales</taxon>
        <taxon>Caryophanaceae</taxon>
        <taxon>Planococcus</taxon>
    </lineage>
</organism>
<accession>A0A7H8QB76</accession>
<dbReference type="InterPro" id="IPR018842">
    <property type="entry name" value="YkuI_C"/>
</dbReference>
<reference evidence="2 3" key="1">
    <citation type="submission" date="2020-04" db="EMBL/GenBank/DDBJ databases">
        <authorList>
            <person name="Pajer P."/>
            <person name="Broz P."/>
        </authorList>
    </citation>
    <scope>NUCLEOTIDE SEQUENCE [LARGE SCALE GENOMIC DNA]</scope>
    <source>
        <strain evidence="3">NRL-ATB46093</strain>
    </source>
</reference>
<dbReference type="PANTHER" id="PTHR33121">
    <property type="entry name" value="CYCLIC DI-GMP PHOSPHODIESTERASE PDEF"/>
    <property type="match status" value="1"/>
</dbReference>
<reference evidence="3" key="2">
    <citation type="submission" date="2020-06" db="EMBL/GenBank/DDBJ databases">
        <title>Isolation of Planomicrobium glaciei.</title>
        <authorList>
            <person name="Malisova L."/>
            <person name="Safrankova R."/>
            <person name="Jakubu V."/>
            <person name="Spanelova P."/>
        </authorList>
    </citation>
    <scope>NUCLEOTIDE SEQUENCE [LARGE SCALE GENOMIC DNA]</scope>
    <source>
        <strain evidence="3">NRL-ATB46093</strain>
    </source>
</reference>
<dbReference type="InterPro" id="IPR035919">
    <property type="entry name" value="EAL_sf"/>
</dbReference>
<dbReference type="GO" id="GO:0071111">
    <property type="term" value="F:cyclic-guanylate-specific phosphodiesterase activity"/>
    <property type="evidence" value="ECO:0007669"/>
    <property type="project" value="InterPro"/>
</dbReference>
<dbReference type="PROSITE" id="PS50883">
    <property type="entry name" value="EAL"/>
    <property type="match status" value="1"/>
</dbReference>
<proteinExistence type="predicted"/>
<evidence type="ECO:0000313" key="2">
    <source>
        <dbReference type="EMBL" id="QKX51207.1"/>
    </source>
</evidence>
<dbReference type="InterPro" id="IPR001633">
    <property type="entry name" value="EAL_dom"/>
</dbReference>
<dbReference type="InterPro" id="IPR050706">
    <property type="entry name" value="Cyclic-di-GMP_PDE-like"/>
</dbReference>
<evidence type="ECO:0000259" key="1">
    <source>
        <dbReference type="PROSITE" id="PS50883"/>
    </source>
</evidence>
<keyword evidence="3" id="KW-1185">Reference proteome</keyword>
<dbReference type="Pfam" id="PF00563">
    <property type="entry name" value="EAL"/>
    <property type="match status" value="1"/>
</dbReference>
<dbReference type="SUPFAM" id="SSF141868">
    <property type="entry name" value="EAL domain-like"/>
    <property type="match status" value="1"/>
</dbReference>
<dbReference type="Gene3D" id="3.30.450.20">
    <property type="entry name" value="PAS domain"/>
    <property type="match status" value="1"/>
</dbReference>
<evidence type="ECO:0000313" key="3">
    <source>
        <dbReference type="Proteomes" id="UP000509222"/>
    </source>
</evidence>
<feature type="domain" description="EAL" evidence="1">
    <location>
        <begin position="1"/>
        <end position="248"/>
    </location>
</feature>
<dbReference type="Proteomes" id="UP000509222">
    <property type="component" value="Chromosome"/>
</dbReference>
<dbReference type="Gene3D" id="3.20.20.450">
    <property type="entry name" value="EAL domain"/>
    <property type="match status" value="1"/>
</dbReference>
<dbReference type="CDD" id="cd01948">
    <property type="entry name" value="EAL"/>
    <property type="match status" value="1"/>
</dbReference>
<gene>
    <name evidence="2" type="ORF">HF394_11725</name>
</gene>
<dbReference type="AlphaFoldDB" id="A0A7H8QB76"/>
<protein>
    <submittedName>
        <fullName evidence="2">EAL domain-containing protein</fullName>
    </submittedName>
</protein>